<proteinExistence type="predicted"/>
<dbReference type="Proteomes" id="UP000672009">
    <property type="component" value="Chromosome"/>
</dbReference>
<organism evidence="1 2">
    <name type="scientific">Thiothrix unzii</name>
    <dbReference type="NCBI Taxonomy" id="111769"/>
    <lineage>
        <taxon>Bacteria</taxon>
        <taxon>Pseudomonadati</taxon>
        <taxon>Pseudomonadota</taxon>
        <taxon>Gammaproteobacteria</taxon>
        <taxon>Thiotrichales</taxon>
        <taxon>Thiotrichaceae</taxon>
        <taxon>Thiothrix</taxon>
    </lineage>
</organism>
<protein>
    <submittedName>
        <fullName evidence="1">Uncharacterized protein</fullName>
    </submittedName>
</protein>
<dbReference type="KEGG" id="tun:J9260_13335"/>
<gene>
    <name evidence="1" type="ORF">J9260_13335</name>
</gene>
<dbReference type="AlphaFoldDB" id="A0A975F932"/>
<evidence type="ECO:0000313" key="1">
    <source>
        <dbReference type="EMBL" id="QTR52680.1"/>
    </source>
</evidence>
<sequence>MITNTLPFEQRLKMAQAVIDAHLQRAKPAHRQILLNSMWARWINRNVMNHKPTLREVKP</sequence>
<accession>A0A975F932</accession>
<keyword evidence="2" id="KW-1185">Reference proteome</keyword>
<name>A0A975F932_9GAMM</name>
<dbReference type="RefSeq" id="WP_210218220.1">
    <property type="nucleotide sequence ID" value="NZ_CP072793.1"/>
</dbReference>
<evidence type="ECO:0000313" key="2">
    <source>
        <dbReference type="Proteomes" id="UP000672009"/>
    </source>
</evidence>
<reference evidence="1" key="1">
    <citation type="submission" date="2021-04" db="EMBL/GenBank/DDBJ databases">
        <title>Genomics, taxonomy and metabolism of representatives of sulfur bacteria of the genus Thiothrix: Thiothrix fructosivorans QT, Thiothrix unzii A1T and three new species, Thiothrix subterranea sp. nov., Thiothrix litoralis sp. nov. and 'Candidatus Thiothrix anitrata' sp. nov.</title>
        <authorList>
            <person name="Ravin N.V."/>
            <person name="Smolyakov D."/>
            <person name="Rudenko T.S."/>
            <person name="Mardanov A.V."/>
            <person name="Beletsky A.V."/>
            <person name="Markov N.D."/>
            <person name="Fomenkov A.I."/>
            <person name="Roberts R.J."/>
            <person name="Karnachuk O.V."/>
            <person name="Novikov A."/>
            <person name="Grabovich M.Y."/>
        </authorList>
    </citation>
    <scope>NUCLEOTIDE SEQUENCE</scope>
    <source>
        <strain evidence="1">A1</strain>
    </source>
</reference>
<dbReference type="EMBL" id="CP072793">
    <property type="protein sequence ID" value="QTR52680.1"/>
    <property type="molecule type" value="Genomic_DNA"/>
</dbReference>